<keyword evidence="4" id="KW-0720">Serine protease</keyword>
<comment type="caution">
    <text evidence="7">The sequence shown here is derived from an EMBL/GenBank/DDBJ whole genome shotgun (WGS) entry which is preliminary data.</text>
</comment>
<dbReference type="InterPro" id="IPR029045">
    <property type="entry name" value="ClpP/crotonase-like_dom_sf"/>
</dbReference>
<proteinExistence type="inferred from homology"/>
<evidence type="ECO:0000256" key="4">
    <source>
        <dbReference type="ARBA" id="ARBA00022825"/>
    </source>
</evidence>
<dbReference type="RefSeq" id="WP_249060288.1">
    <property type="nucleotide sequence ID" value="NZ_JALZWP010000018.1"/>
</dbReference>
<keyword evidence="2" id="KW-0645">Protease</keyword>
<feature type="compositionally biased region" description="Low complexity" evidence="5">
    <location>
        <begin position="354"/>
        <end position="364"/>
    </location>
</feature>
<dbReference type="SUPFAM" id="SSF52096">
    <property type="entry name" value="ClpP/crotonase"/>
    <property type="match status" value="1"/>
</dbReference>
<comment type="similarity">
    <text evidence="1">Belongs to the peptidase S49 family.</text>
</comment>
<evidence type="ECO:0000256" key="1">
    <source>
        <dbReference type="ARBA" id="ARBA00008683"/>
    </source>
</evidence>
<dbReference type="Gene3D" id="6.20.330.10">
    <property type="match status" value="1"/>
</dbReference>
<reference evidence="7 8" key="1">
    <citation type="submission" date="2022-05" db="EMBL/GenBank/DDBJ databases">
        <title>Seasonal and diel survey of microbial diversity of the Tyrrhenian coast.</title>
        <authorList>
            <person name="Gattoni G."/>
            <person name="Corral P."/>
        </authorList>
    </citation>
    <scope>NUCLEOTIDE SEQUENCE [LARGE SCALE GENOMIC DNA]</scope>
    <source>
        <strain evidence="7 8">V10</strain>
    </source>
</reference>
<organism evidence="7 8">
    <name type="scientific">Roseinatronobacter domitianus</name>
    <dbReference type="NCBI Taxonomy" id="2940293"/>
    <lineage>
        <taxon>Bacteria</taxon>
        <taxon>Pseudomonadati</taxon>
        <taxon>Pseudomonadota</taxon>
        <taxon>Alphaproteobacteria</taxon>
        <taxon>Rhodobacterales</taxon>
        <taxon>Paracoccaceae</taxon>
        <taxon>Roseinatronobacter</taxon>
    </lineage>
</organism>
<dbReference type="Gene3D" id="3.90.226.10">
    <property type="entry name" value="2-enoyl-CoA Hydratase, Chain A, domain 1"/>
    <property type="match status" value="1"/>
</dbReference>
<dbReference type="EMBL" id="JALZWP010000018">
    <property type="protein sequence ID" value="MCL1629913.1"/>
    <property type="molecule type" value="Genomic_DNA"/>
</dbReference>
<name>A0ABT0M4Y1_9RHOB</name>
<evidence type="ECO:0000313" key="7">
    <source>
        <dbReference type="EMBL" id="MCL1629913.1"/>
    </source>
</evidence>
<sequence>MLHARIAARAFNTPLLVDPSKAMAFLSGLGPRILGRRVDMVDDTGAVDALGATSLPARASLLAGGLADGYRQHGEAPYPIIDGIAVIEISGVLIHRGGWVGQSSGQTSYEGIAAQIEAAASDPAVRGLALEIDSFGGEVAGVFDLADRIRALRGTKPVWAFVAEHAFSAGYVLASQADRILLPRTGAVGSIGVVVLHADMSGQLDQDGVRVTLIHSGRHKVDGNPYEPLPEGVRGDIQREIDVLRFLFAETVAAGRTGRLSEEAAMATEAATYRGADAVAAGIADEVTDLARGFAAFRQMIAGRPVTATVRATRSTKHQAITHQPRKERAMAHAPEQDDVREDTTDAQPDDAIDSAPSADDAPAGDNTAGAAPTDDSKNTVAGAAASDEPVASTAIQTPQTLDGQASGSEADHRSSTAQTAPPQPANLAELSAQFRETAAEIAEIAAQAGRLGIAIDAAKALREGTTPEALRKLVLQRASDASDARDVVAAAPSPILPKASESPIVAAAKRAAASPRG</sequence>
<feature type="region of interest" description="Disordered" evidence="5">
    <location>
        <begin position="310"/>
        <end position="424"/>
    </location>
</feature>
<feature type="domain" description="Peptidase S49" evidence="6">
    <location>
        <begin position="153"/>
        <end position="290"/>
    </location>
</feature>
<dbReference type="InterPro" id="IPR002142">
    <property type="entry name" value="Peptidase_S49"/>
</dbReference>
<dbReference type="Proteomes" id="UP001202550">
    <property type="component" value="Unassembled WGS sequence"/>
</dbReference>
<keyword evidence="8" id="KW-1185">Reference proteome</keyword>
<keyword evidence="3" id="KW-0378">Hydrolase</keyword>
<accession>A0ABT0M4Y1</accession>
<feature type="compositionally biased region" description="Polar residues" evidence="5">
    <location>
        <begin position="310"/>
        <end position="322"/>
    </location>
</feature>
<protein>
    <submittedName>
        <fullName evidence="7">S49 family peptidase</fullName>
    </submittedName>
</protein>
<evidence type="ECO:0000256" key="3">
    <source>
        <dbReference type="ARBA" id="ARBA00022801"/>
    </source>
</evidence>
<dbReference type="CDD" id="cd07022">
    <property type="entry name" value="S49_Sppa_36K_type"/>
    <property type="match status" value="1"/>
</dbReference>
<evidence type="ECO:0000259" key="6">
    <source>
        <dbReference type="Pfam" id="PF01343"/>
    </source>
</evidence>
<feature type="compositionally biased region" description="Basic and acidic residues" evidence="5">
    <location>
        <begin position="325"/>
        <end position="344"/>
    </location>
</feature>
<evidence type="ECO:0000256" key="5">
    <source>
        <dbReference type="SAM" id="MobiDB-lite"/>
    </source>
</evidence>
<gene>
    <name evidence="7" type="ORF">M3N55_14350</name>
</gene>
<dbReference type="PANTHER" id="PTHR33209:SF1">
    <property type="entry name" value="PEPTIDASE S49 DOMAIN-CONTAINING PROTEIN"/>
    <property type="match status" value="1"/>
</dbReference>
<dbReference type="Pfam" id="PF01343">
    <property type="entry name" value="Peptidase_S49"/>
    <property type="match status" value="1"/>
</dbReference>
<dbReference type="InterPro" id="IPR033855">
    <property type="entry name" value="Protein_C"/>
</dbReference>
<feature type="compositionally biased region" description="Polar residues" evidence="5">
    <location>
        <begin position="394"/>
        <end position="408"/>
    </location>
</feature>
<evidence type="ECO:0000313" key="8">
    <source>
        <dbReference type="Proteomes" id="UP001202550"/>
    </source>
</evidence>
<dbReference type="PANTHER" id="PTHR33209">
    <property type="entry name" value="PROTEASE 4"/>
    <property type="match status" value="1"/>
</dbReference>
<evidence type="ECO:0000256" key="2">
    <source>
        <dbReference type="ARBA" id="ARBA00022670"/>
    </source>
</evidence>